<dbReference type="AlphaFoldDB" id="A0A0E9QZX3"/>
<proteinExistence type="predicted"/>
<organism evidence="2">
    <name type="scientific">Anguilla anguilla</name>
    <name type="common">European freshwater eel</name>
    <name type="synonym">Muraena anguilla</name>
    <dbReference type="NCBI Taxonomy" id="7936"/>
    <lineage>
        <taxon>Eukaryota</taxon>
        <taxon>Metazoa</taxon>
        <taxon>Chordata</taxon>
        <taxon>Craniata</taxon>
        <taxon>Vertebrata</taxon>
        <taxon>Euteleostomi</taxon>
        <taxon>Actinopterygii</taxon>
        <taxon>Neopterygii</taxon>
        <taxon>Teleostei</taxon>
        <taxon>Anguilliformes</taxon>
        <taxon>Anguillidae</taxon>
        <taxon>Anguilla</taxon>
    </lineage>
</organism>
<accession>A0A0E9QZX3</accession>
<protein>
    <submittedName>
        <fullName evidence="2">Uncharacterized protein</fullName>
    </submittedName>
</protein>
<sequence length="48" mass="5204">MRAFSGFHAPLLPFLLSPNCLFGLSVIFHKLVSQCISSGKTVLLCNPV</sequence>
<reference evidence="2" key="1">
    <citation type="submission" date="2014-11" db="EMBL/GenBank/DDBJ databases">
        <authorList>
            <person name="Amaro Gonzalez C."/>
        </authorList>
    </citation>
    <scope>NUCLEOTIDE SEQUENCE</scope>
</reference>
<dbReference type="EMBL" id="GBXM01086178">
    <property type="protein sequence ID" value="JAH22399.1"/>
    <property type="molecule type" value="Transcribed_RNA"/>
</dbReference>
<evidence type="ECO:0000256" key="1">
    <source>
        <dbReference type="SAM" id="SignalP"/>
    </source>
</evidence>
<name>A0A0E9QZX3_ANGAN</name>
<keyword evidence="1" id="KW-0732">Signal</keyword>
<feature type="signal peptide" evidence="1">
    <location>
        <begin position="1"/>
        <end position="23"/>
    </location>
</feature>
<feature type="chain" id="PRO_5002431664" evidence="1">
    <location>
        <begin position="24"/>
        <end position="48"/>
    </location>
</feature>
<evidence type="ECO:0000313" key="2">
    <source>
        <dbReference type="EMBL" id="JAH22399.1"/>
    </source>
</evidence>
<reference evidence="2" key="2">
    <citation type="journal article" date="2015" name="Fish Shellfish Immunol.">
        <title>Early steps in the European eel (Anguilla anguilla)-Vibrio vulnificus interaction in the gills: Role of the RtxA13 toxin.</title>
        <authorList>
            <person name="Callol A."/>
            <person name="Pajuelo D."/>
            <person name="Ebbesson L."/>
            <person name="Teles M."/>
            <person name="MacKenzie S."/>
            <person name="Amaro C."/>
        </authorList>
    </citation>
    <scope>NUCLEOTIDE SEQUENCE</scope>
</reference>